<dbReference type="Proteomes" id="UP000292958">
    <property type="component" value="Unassembled WGS sequence"/>
</dbReference>
<accession>A0A4Q7YFT3</accession>
<name>A0A4Q7YFT3_9BACT</name>
<sequence>MVEPFTLTGIPNLLPEGEFKGHLETITFVTSDGYTTHKWWSTNIGTYAEDLAKVIPSEEANVILARLRAGETVTFPGFWAIDEIKHRFGGPGNE</sequence>
<dbReference type="AlphaFoldDB" id="A0A4Q7YFT3"/>
<keyword evidence="2" id="KW-1185">Reference proteome</keyword>
<dbReference type="OrthoDB" id="126740at2"/>
<dbReference type="EMBL" id="SHKW01000002">
    <property type="protein sequence ID" value="RZU35473.1"/>
    <property type="molecule type" value="Genomic_DNA"/>
</dbReference>
<proteinExistence type="predicted"/>
<reference evidence="1 2" key="1">
    <citation type="submission" date="2019-02" db="EMBL/GenBank/DDBJ databases">
        <title>Genomic Encyclopedia of Archaeal and Bacterial Type Strains, Phase II (KMG-II): from individual species to whole genera.</title>
        <authorList>
            <person name="Goeker M."/>
        </authorList>
    </citation>
    <scope>NUCLEOTIDE SEQUENCE [LARGE SCALE GENOMIC DNA]</scope>
    <source>
        <strain evidence="1 2">DSM 18101</strain>
    </source>
</reference>
<organism evidence="1 2">
    <name type="scientific">Edaphobacter modestus</name>
    <dbReference type="NCBI Taxonomy" id="388466"/>
    <lineage>
        <taxon>Bacteria</taxon>
        <taxon>Pseudomonadati</taxon>
        <taxon>Acidobacteriota</taxon>
        <taxon>Terriglobia</taxon>
        <taxon>Terriglobales</taxon>
        <taxon>Acidobacteriaceae</taxon>
        <taxon>Edaphobacter</taxon>
    </lineage>
</organism>
<protein>
    <submittedName>
        <fullName evidence="1">Uncharacterized protein</fullName>
    </submittedName>
</protein>
<gene>
    <name evidence="1" type="ORF">BDD14_5524</name>
</gene>
<evidence type="ECO:0000313" key="2">
    <source>
        <dbReference type="Proteomes" id="UP000292958"/>
    </source>
</evidence>
<evidence type="ECO:0000313" key="1">
    <source>
        <dbReference type="EMBL" id="RZU35473.1"/>
    </source>
</evidence>
<comment type="caution">
    <text evidence="1">The sequence shown here is derived from an EMBL/GenBank/DDBJ whole genome shotgun (WGS) entry which is preliminary data.</text>
</comment>
<dbReference type="RefSeq" id="WP_130423753.1">
    <property type="nucleotide sequence ID" value="NZ_SHKW01000002.1"/>
</dbReference>